<dbReference type="EMBL" id="JADKCH010000002">
    <property type="protein sequence ID" value="MBK8571791.1"/>
    <property type="molecule type" value="Genomic_DNA"/>
</dbReference>
<keyword evidence="6" id="KW-0732">Signal</keyword>
<dbReference type="Pfam" id="PF17200">
    <property type="entry name" value="sCache_2"/>
    <property type="match status" value="1"/>
</dbReference>
<dbReference type="AlphaFoldDB" id="A0A936K5D9"/>
<evidence type="ECO:0000256" key="4">
    <source>
        <dbReference type="ARBA" id="ARBA00022989"/>
    </source>
</evidence>
<comment type="subcellular location">
    <subcellularLocation>
        <location evidence="1">Cell membrane</location>
        <topology evidence="1">Multi-pass membrane protein</topology>
    </subcellularLocation>
</comment>
<evidence type="ECO:0000256" key="2">
    <source>
        <dbReference type="ARBA" id="ARBA00022475"/>
    </source>
</evidence>
<dbReference type="Gene3D" id="3.30.450.20">
    <property type="entry name" value="PAS domain"/>
    <property type="match status" value="1"/>
</dbReference>
<keyword evidence="5" id="KW-0472">Membrane</keyword>
<evidence type="ECO:0000256" key="3">
    <source>
        <dbReference type="ARBA" id="ARBA00022692"/>
    </source>
</evidence>
<comment type="caution">
    <text evidence="8">The sequence shown here is derived from an EMBL/GenBank/DDBJ whole genome shotgun (WGS) entry which is preliminary data.</text>
</comment>
<gene>
    <name evidence="8" type="ORF">IPN91_03910</name>
</gene>
<keyword evidence="3" id="KW-0812">Transmembrane</keyword>
<evidence type="ECO:0000313" key="9">
    <source>
        <dbReference type="Proteomes" id="UP000709959"/>
    </source>
</evidence>
<organism evidence="8 9">
    <name type="scientific">Candidatus Geothrix odensensis</name>
    <dbReference type="NCBI Taxonomy" id="2954440"/>
    <lineage>
        <taxon>Bacteria</taxon>
        <taxon>Pseudomonadati</taxon>
        <taxon>Acidobacteriota</taxon>
        <taxon>Holophagae</taxon>
        <taxon>Holophagales</taxon>
        <taxon>Holophagaceae</taxon>
        <taxon>Geothrix</taxon>
    </lineage>
</organism>
<sequence>MRTKLATLLCLPALCLPLAGQDATQAETEALVKEAIAFAKTNGKEAAIKEITKVGGKFHRHGGELYVFIYDMDGKVVAHGQGASKIGVNQMNAKDPDGVEFVKERIKLAKAKGKGWHDYQYVNPTTQKRQPKTSYIEVWDNLIFGAGIYKK</sequence>
<dbReference type="SMART" id="SM01049">
    <property type="entry name" value="Cache_2"/>
    <property type="match status" value="1"/>
</dbReference>
<keyword evidence="4" id="KW-1133">Transmembrane helix</keyword>
<dbReference type="GO" id="GO:0005886">
    <property type="term" value="C:plasma membrane"/>
    <property type="evidence" value="ECO:0007669"/>
    <property type="project" value="UniProtKB-SubCell"/>
</dbReference>
<evidence type="ECO:0000259" key="7">
    <source>
        <dbReference type="SMART" id="SM01049"/>
    </source>
</evidence>
<keyword evidence="2" id="KW-1003">Cell membrane</keyword>
<name>A0A936K5D9_9BACT</name>
<evidence type="ECO:0000313" key="8">
    <source>
        <dbReference type="EMBL" id="MBK8571791.1"/>
    </source>
</evidence>
<accession>A0A936K5D9</accession>
<feature type="domain" description="Single Cache" evidence="7">
    <location>
        <begin position="20"/>
        <end position="103"/>
    </location>
</feature>
<evidence type="ECO:0000256" key="1">
    <source>
        <dbReference type="ARBA" id="ARBA00004651"/>
    </source>
</evidence>
<proteinExistence type="predicted"/>
<feature type="chain" id="PRO_5037174643" evidence="6">
    <location>
        <begin position="21"/>
        <end position="151"/>
    </location>
</feature>
<protein>
    <submittedName>
        <fullName evidence="8">Cache domain-containing protein</fullName>
    </submittedName>
</protein>
<reference evidence="8 9" key="1">
    <citation type="submission" date="2020-10" db="EMBL/GenBank/DDBJ databases">
        <title>Connecting structure to function with the recovery of over 1000 high-quality activated sludge metagenome-assembled genomes encoding full-length rRNA genes using long-read sequencing.</title>
        <authorList>
            <person name="Singleton C.M."/>
            <person name="Petriglieri F."/>
            <person name="Kristensen J.M."/>
            <person name="Kirkegaard R.H."/>
            <person name="Michaelsen T.Y."/>
            <person name="Andersen M.H."/>
            <person name="Karst S.M."/>
            <person name="Dueholm M.S."/>
            <person name="Nielsen P.H."/>
            <person name="Albertsen M."/>
        </authorList>
    </citation>
    <scope>NUCLEOTIDE SEQUENCE [LARGE SCALE GENOMIC DNA]</scope>
    <source>
        <strain evidence="8">OdNE_18-Q3-R46-58_MAXAC.008</strain>
    </source>
</reference>
<feature type="signal peptide" evidence="6">
    <location>
        <begin position="1"/>
        <end position="20"/>
    </location>
</feature>
<evidence type="ECO:0000256" key="6">
    <source>
        <dbReference type="SAM" id="SignalP"/>
    </source>
</evidence>
<dbReference type="InterPro" id="IPR033480">
    <property type="entry name" value="sCache_2"/>
</dbReference>
<evidence type="ECO:0000256" key="5">
    <source>
        <dbReference type="ARBA" id="ARBA00023136"/>
    </source>
</evidence>
<dbReference type="Proteomes" id="UP000709959">
    <property type="component" value="Unassembled WGS sequence"/>
</dbReference>